<dbReference type="RefSeq" id="WP_101614557.1">
    <property type="nucleotide sequence ID" value="NZ_NMWU01000002.1"/>
</dbReference>
<dbReference type="OrthoDB" id="9798754at2"/>
<dbReference type="EMBL" id="NMWU01000002">
    <property type="protein sequence ID" value="PLS32025.1"/>
    <property type="molecule type" value="Genomic_DNA"/>
</dbReference>
<dbReference type="InterPro" id="IPR007569">
    <property type="entry name" value="DUF559"/>
</dbReference>
<dbReference type="SUPFAM" id="SSF52980">
    <property type="entry name" value="Restriction endonuclease-like"/>
    <property type="match status" value="1"/>
</dbReference>
<organism evidence="2 3">
    <name type="scientific">Bifidobacterium margollesii</name>
    <dbReference type="NCBI Taxonomy" id="2020964"/>
    <lineage>
        <taxon>Bacteria</taxon>
        <taxon>Bacillati</taxon>
        <taxon>Actinomycetota</taxon>
        <taxon>Actinomycetes</taxon>
        <taxon>Bifidobacteriales</taxon>
        <taxon>Bifidobacteriaceae</taxon>
        <taxon>Bifidobacterium</taxon>
    </lineage>
</organism>
<protein>
    <recommendedName>
        <fullName evidence="1">DUF559 domain-containing protein</fullName>
    </recommendedName>
</protein>
<dbReference type="Gene3D" id="3.40.960.10">
    <property type="entry name" value="VSR Endonuclease"/>
    <property type="match status" value="1"/>
</dbReference>
<sequence length="117" mass="13902">MSNLTPYAQQLRKNMTREERKLWFGFFRSLPLTINRQKVIGPYIVDFYCAKARLVIELDGSQHYQIPGKRSDSRRDAFLRNQSMEVARYPNNEVNHHFEAVCADIARRIHDRAKRFS</sequence>
<dbReference type="InterPro" id="IPR011335">
    <property type="entry name" value="Restrct_endonuc-II-like"/>
</dbReference>
<feature type="domain" description="DUF559" evidence="1">
    <location>
        <begin position="4"/>
        <end position="109"/>
    </location>
</feature>
<evidence type="ECO:0000259" key="1">
    <source>
        <dbReference type="Pfam" id="PF04480"/>
    </source>
</evidence>
<evidence type="ECO:0000313" key="2">
    <source>
        <dbReference type="EMBL" id="PLS32025.1"/>
    </source>
</evidence>
<dbReference type="InterPro" id="IPR047216">
    <property type="entry name" value="Endonuclease_DUF559_bact"/>
</dbReference>
<dbReference type="PANTHER" id="PTHR38590">
    <property type="entry name" value="BLL0828 PROTEIN"/>
    <property type="match status" value="1"/>
</dbReference>
<dbReference type="CDD" id="cd01038">
    <property type="entry name" value="Endonuclease_DUF559"/>
    <property type="match status" value="1"/>
</dbReference>
<dbReference type="Pfam" id="PF04480">
    <property type="entry name" value="DUF559"/>
    <property type="match status" value="1"/>
</dbReference>
<keyword evidence="3" id="KW-1185">Reference proteome</keyword>
<proteinExistence type="predicted"/>
<accession>A0A2N5JCW6</accession>
<dbReference type="PANTHER" id="PTHR38590:SF1">
    <property type="entry name" value="BLL0828 PROTEIN"/>
    <property type="match status" value="1"/>
</dbReference>
<comment type="caution">
    <text evidence="2">The sequence shown here is derived from an EMBL/GenBank/DDBJ whole genome shotgun (WGS) entry which is preliminary data.</text>
</comment>
<dbReference type="AlphaFoldDB" id="A0A2N5JCW6"/>
<gene>
    <name evidence="2" type="ORF">Uis1B_0117</name>
</gene>
<dbReference type="Proteomes" id="UP000235050">
    <property type="component" value="Unassembled WGS sequence"/>
</dbReference>
<evidence type="ECO:0000313" key="3">
    <source>
        <dbReference type="Proteomes" id="UP000235050"/>
    </source>
</evidence>
<reference evidence="2 3" key="1">
    <citation type="submission" date="2017-07" db="EMBL/GenBank/DDBJ databases">
        <title>Bifidobacterium novel species.</title>
        <authorList>
            <person name="Lugli G.A."/>
            <person name="Milani C."/>
            <person name="Duranti S."/>
            <person name="Mangifesta M."/>
        </authorList>
    </citation>
    <scope>NUCLEOTIDE SEQUENCE [LARGE SCALE GENOMIC DNA]</scope>
    <source>
        <strain evidence="3">Uis1B</strain>
    </source>
</reference>
<name>A0A2N5JCW6_9BIFI</name>